<evidence type="ECO:0000313" key="1">
    <source>
        <dbReference type="EMBL" id="TWF93839.1"/>
    </source>
</evidence>
<reference evidence="1 2" key="1">
    <citation type="submission" date="2019-06" db="EMBL/GenBank/DDBJ databases">
        <title>Sequencing the genomes of 1000 actinobacteria strains.</title>
        <authorList>
            <person name="Klenk H.-P."/>
        </authorList>
    </citation>
    <scope>NUCLEOTIDE SEQUENCE [LARGE SCALE GENOMIC DNA]</scope>
    <source>
        <strain evidence="1 2">DSM 46699</strain>
    </source>
</reference>
<accession>A0A561U3A4</accession>
<comment type="caution">
    <text evidence="1">The sequence shown here is derived from an EMBL/GenBank/DDBJ whole genome shotgun (WGS) entry which is preliminary data.</text>
</comment>
<evidence type="ECO:0000313" key="2">
    <source>
        <dbReference type="Proteomes" id="UP000316184"/>
    </source>
</evidence>
<dbReference type="Proteomes" id="UP000316184">
    <property type="component" value="Unassembled WGS sequence"/>
</dbReference>
<dbReference type="EMBL" id="VIWX01000004">
    <property type="protein sequence ID" value="TWF93839.1"/>
    <property type="molecule type" value="Genomic_DNA"/>
</dbReference>
<dbReference type="AlphaFoldDB" id="A0A561U3A4"/>
<keyword evidence="2" id="KW-1185">Reference proteome</keyword>
<name>A0A561U3A4_9PSEU</name>
<proteinExistence type="predicted"/>
<protein>
    <submittedName>
        <fullName evidence="1">Uncharacterized protein</fullName>
    </submittedName>
</protein>
<gene>
    <name evidence="1" type="ORF">FHU35_14112</name>
</gene>
<sequence length="52" mass="6003">MISISHRRDLNCAVQSFGEVQRYFLRHPCKGLKQRLIPVADTEGNVLVVYLM</sequence>
<organism evidence="1 2">
    <name type="scientific">Saccharopolyspora dendranthemae</name>
    <dbReference type="NCBI Taxonomy" id="1181886"/>
    <lineage>
        <taxon>Bacteria</taxon>
        <taxon>Bacillati</taxon>
        <taxon>Actinomycetota</taxon>
        <taxon>Actinomycetes</taxon>
        <taxon>Pseudonocardiales</taxon>
        <taxon>Pseudonocardiaceae</taxon>
        <taxon>Saccharopolyspora</taxon>
    </lineage>
</organism>